<evidence type="ECO:0000313" key="2">
    <source>
        <dbReference type="Proteomes" id="UP001357223"/>
    </source>
</evidence>
<dbReference type="Proteomes" id="UP001357223">
    <property type="component" value="Chromosome"/>
</dbReference>
<accession>A0ABZ2C7N1</accession>
<name>A0ABZ2C7N1_9BACI</name>
<organism evidence="1 2">
    <name type="scientific">Niallia oryzisoli</name>
    <dbReference type="NCBI Taxonomy" id="1737571"/>
    <lineage>
        <taxon>Bacteria</taxon>
        <taxon>Bacillati</taxon>
        <taxon>Bacillota</taxon>
        <taxon>Bacilli</taxon>
        <taxon>Bacillales</taxon>
        <taxon>Bacillaceae</taxon>
        <taxon>Niallia</taxon>
    </lineage>
</organism>
<sequence>MISIGFELFAHQALAVLPGYHFSMYIIQQGKKWASSAGKDVYQVDRLILPNKRIAATGRIHHLSTITTNSYEPLQSIPCVPIPYPDQKRPNLGLALTISNEKLAAQMKKISFLHFVIQDAKDEIRVPLYLDPHAFKTISPTDFHLDISGQIEKHIPFT</sequence>
<keyword evidence="2" id="KW-1185">Reference proteome</keyword>
<reference evidence="1 2" key="1">
    <citation type="submission" date="2023-10" db="EMBL/GenBank/DDBJ databases">
        <title>Niallia locisalis sp.nov. isolated from a salt pond sample.</title>
        <authorList>
            <person name="Li X.-J."/>
            <person name="Dong L."/>
        </authorList>
    </citation>
    <scope>NUCLEOTIDE SEQUENCE [LARGE SCALE GENOMIC DNA]</scope>
    <source>
        <strain evidence="1 2">DSM 29761</strain>
    </source>
</reference>
<evidence type="ECO:0000313" key="1">
    <source>
        <dbReference type="EMBL" id="WVX79601.1"/>
    </source>
</evidence>
<gene>
    <name evidence="1" type="ORF">R4Z09_20245</name>
</gene>
<proteinExistence type="predicted"/>
<protein>
    <submittedName>
        <fullName evidence="1">Uncharacterized protein</fullName>
    </submittedName>
</protein>
<dbReference type="RefSeq" id="WP_338448534.1">
    <property type="nucleotide sequence ID" value="NZ_CP137640.1"/>
</dbReference>
<dbReference type="EMBL" id="CP137640">
    <property type="protein sequence ID" value="WVX79601.1"/>
    <property type="molecule type" value="Genomic_DNA"/>
</dbReference>